<dbReference type="InterPro" id="IPR036249">
    <property type="entry name" value="Thioredoxin-like_sf"/>
</dbReference>
<evidence type="ECO:0000259" key="6">
    <source>
        <dbReference type="PROSITE" id="PS50405"/>
    </source>
</evidence>
<evidence type="ECO:0000256" key="1">
    <source>
        <dbReference type="ARBA" id="ARBA00012452"/>
    </source>
</evidence>
<keyword evidence="2" id="KW-0808">Transferase</keyword>
<dbReference type="Pfam" id="PF02798">
    <property type="entry name" value="GST_N"/>
    <property type="match status" value="1"/>
</dbReference>
<dbReference type="PANTHER" id="PTHR11260">
    <property type="entry name" value="GLUTATHIONE S-TRANSFERASE, GST, SUPERFAMILY, GST DOMAIN CONTAINING"/>
    <property type="match status" value="1"/>
</dbReference>
<dbReference type="SUPFAM" id="SSF52833">
    <property type="entry name" value="Thioredoxin-like"/>
    <property type="match status" value="1"/>
</dbReference>
<gene>
    <name evidence="7" type="ORF">TSUD_177530</name>
</gene>
<dbReference type="GO" id="GO:0004364">
    <property type="term" value="F:glutathione transferase activity"/>
    <property type="evidence" value="ECO:0007669"/>
    <property type="project" value="UniProtKB-EC"/>
</dbReference>
<protein>
    <recommendedName>
        <fullName evidence="1">glutathione transferase</fullName>
        <ecNumber evidence="1">2.5.1.18</ecNumber>
    </recommendedName>
</protein>
<reference evidence="8" key="1">
    <citation type="journal article" date="2017" name="Front. Plant Sci.">
        <title>Climate Clever Clovers: New Paradigm to Reduce the Environmental Footprint of Ruminants by Breeding Low Methanogenic Forages Utilizing Haplotype Variation.</title>
        <authorList>
            <person name="Kaur P."/>
            <person name="Appels R."/>
            <person name="Bayer P.E."/>
            <person name="Keeble-Gagnere G."/>
            <person name="Wang J."/>
            <person name="Hirakawa H."/>
            <person name="Shirasawa K."/>
            <person name="Vercoe P."/>
            <person name="Stefanova K."/>
            <person name="Durmic Z."/>
            <person name="Nichols P."/>
            <person name="Revell C."/>
            <person name="Isobe S.N."/>
            <person name="Edwards D."/>
            <person name="Erskine W."/>
        </authorList>
    </citation>
    <scope>NUCLEOTIDE SEQUENCE [LARGE SCALE GENOMIC DNA]</scope>
    <source>
        <strain evidence="8">cv. Daliak</strain>
    </source>
</reference>
<dbReference type="InterPro" id="IPR010987">
    <property type="entry name" value="Glutathione-S-Trfase_C-like"/>
</dbReference>
<dbReference type="CDD" id="cd03185">
    <property type="entry name" value="GST_C_Tau"/>
    <property type="match status" value="1"/>
</dbReference>
<dbReference type="CDD" id="cd03058">
    <property type="entry name" value="GST_N_Tau"/>
    <property type="match status" value="1"/>
</dbReference>
<sequence length="225" mass="25908">MATNQEEVKLLGSVKSPFVCRVHIVLKLKGIEFEFVDENLANKSDQLLKYNPVYKKVPVFVHNDKPISESLVILEYIDETWKQNPILPSDPYHRALARFWSKFIDDKIVAASVKVVHSVGDEKEREKNVEESIEALQILENELKDKFFGGEEIGIVDIAAVFIAFWLPVIQDITGLKMLTAEKFPKLYNWSQEFLNHPIVKENIPPRDPLFAIYKAYYDSLIASK</sequence>
<dbReference type="InterPro" id="IPR036282">
    <property type="entry name" value="Glutathione-S-Trfase_C_sf"/>
</dbReference>
<dbReference type="OrthoDB" id="4951845at2759"/>
<dbReference type="FunFam" id="3.40.30.10:FF:000044">
    <property type="entry name" value="Glutathione S-transferase GSTU6"/>
    <property type="match status" value="1"/>
</dbReference>
<comment type="similarity">
    <text evidence="3">Belongs to the GST superfamily. Tau family.</text>
</comment>
<accession>A0A2Z6P067</accession>
<dbReference type="PANTHER" id="PTHR11260:SF712">
    <property type="entry name" value="GLUTATHIONE TRANSFERASE"/>
    <property type="match status" value="1"/>
</dbReference>
<dbReference type="InterPro" id="IPR045074">
    <property type="entry name" value="GST_C_Tau"/>
</dbReference>
<dbReference type="AlphaFoldDB" id="A0A2Z6P067"/>
<dbReference type="InterPro" id="IPR045073">
    <property type="entry name" value="Omega/Tau-like"/>
</dbReference>
<comment type="catalytic activity">
    <reaction evidence="4">
        <text>RX + glutathione = an S-substituted glutathione + a halide anion + H(+)</text>
        <dbReference type="Rhea" id="RHEA:16437"/>
        <dbReference type="ChEBI" id="CHEBI:15378"/>
        <dbReference type="ChEBI" id="CHEBI:16042"/>
        <dbReference type="ChEBI" id="CHEBI:17792"/>
        <dbReference type="ChEBI" id="CHEBI:57925"/>
        <dbReference type="ChEBI" id="CHEBI:90779"/>
        <dbReference type="EC" id="2.5.1.18"/>
    </reaction>
</comment>
<dbReference type="FunFam" id="1.20.1050.10:FF:000012">
    <property type="entry name" value="Tau class glutathione S-transferase"/>
    <property type="match status" value="1"/>
</dbReference>
<dbReference type="GO" id="GO:0006749">
    <property type="term" value="P:glutathione metabolic process"/>
    <property type="evidence" value="ECO:0007669"/>
    <property type="project" value="InterPro"/>
</dbReference>
<feature type="domain" description="GST C-terminal" evidence="6">
    <location>
        <begin position="90"/>
        <end position="217"/>
    </location>
</feature>
<name>A0A2Z6P067_TRISU</name>
<dbReference type="SUPFAM" id="SSF47616">
    <property type="entry name" value="GST C-terminal domain-like"/>
    <property type="match status" value="1"/>
</dbReference>
<dbReference type="GO" id="GO:0005737">
    <property type="term" value="C:cytoplasm"/>
    <property type="evidence" value="ECO:0007669"/>
    <property type="project" value="TreeGrafter"/>
</dbReference>
<dbReference type="SFLD" id="SFLDS00019">
    <property type="entry name" value="Glutathione_Transferase_(cytos"/>
    <property type="match status" value="1"/>
</dbReference>
<dbReference type="PROSITE" id="PS50404">
    <property type="entry name" value="GST_NTER"/>
    <property type="match status" value="1"/>
</dbReference>
<dbReference type="PROSITE" id="PS50405">
    <property type="entry name" value="GST_CTER"/>
    <property type="match status" value="1"/>
</dbReference>
<proteinExistence type="inferred from homology"/>
<evidence type="ECO:0000256" key="4">
    <source>
        <dbReference type="ARBA" id="ARBA00047960"/>
    </source>
</evidence>
<organism evidence="7 8">
    <name type="scientific">Trifolium subterraneum</name>
    <name type="common">Subterranean clover</name>
    <dbReference type="NCBI Taxonomy" id="3900"/>
    <lineage>
        <taxon>Eukaryota</taxon>
        <taxon>Viridiplantae</taxon>
        <taxon>Streptophyta</taxon>
        <taxon>Embryophyta</taxon>
        <taxon>Tracheophyta</taxon>
        <taxon>Spermatophyta</taxon>
        <taxon>Magnoliopsida</taxon>
        <taxon>eudicotyledons</taxon>
        <taxon>Gunneridae</taxon>
        <taxon>Pentapetalae</taxon>
        <taxon>rosids</taxon>
        <taxon>fabids</taxon>
        <taxon>Fabales</taxon>
        <taxon>Fabaceae</taxon>
        <taxon>Papilionoideae</taxon>
        <taxon>50 kb inversion clade</taxon>
        <taxon>NPAAA clade</taxon>
        <taxon>Hologalegina</taxon>
        <taxon>IRL clade</taxon>
        <taxon>Trifolieae</taxon>
        <taxon>Trifolium</taxon>
    </lineage>
</organism>
<dbReference type="SFLD" id="SFLDG01152">
    <property type="entry name" value="Main.3:_Omega-_and_Tau-like"/>
    <property type="match status" value="1"/>
</dbReference>
<dbReference type="Pfam" id="PF00043">
    <property type="entry name" value="GST_C"/>
    <property type="match status" value="1"/>
</dbReference>
<evidence type="ECO:0000313" key="8">
    <source>
        <dbReference type="Proteomes" id="UP000242715"/>
    </source>
</evidence>
<keyword evidence="8" id="KW-1185">Reference proteome</keyword>
<evidence type="ECO:0000256" key="3">
    <source>
        <dbReference type="ARBA" id="ARBA00025743"/>
    </source>
</evidence>
<dbReference type="InterPro" id="IPR040079">
    <property type="entry name" value="Glutathione_S-Trfase"/>
</dbReference>
<evidence type="ECO:0000313" key="7">
    <source>
        <dbReference type="EMBL" id="GAU41842.1"/>
    </source>
</evidence>
<dbReference type="InterPro" id="IPR004045">
    <property type="entry name" value="Glutathione_S-Trfase_N"/>
</dbReference>
<feature type="domain" description="GST N-terminal" evidence="5">
    <location>
        <begin position="6"/>
        <end position="85"/>
    </location>
</feature>
<dbReference type="Gene3D" id="1.20.1050.10">
    <property type="match status" value="1"/>
</dbReference>
<dbReference type="EMBL" id="DF973884">
    <property type="protein sequence ID" value="GAU41842.1"/>
    <property type="molecule type" value="Genomic_DNA"/>
</dbReference>
<evidence type="ECO:0000259" key="5">
    <source>
        <dbReference type="PROSITE" id="PS50404"/>
    </source>
</evidence>
<evidence type="ECO:0000256" key="2">
    <source>
        <dbReference type="ARBA" id="ARBA00022679"/>
    </source>
</evidence>
<dbReference type="Proteomes" id="UP000242715">
    <property type="component" value="Unassembled WGS sequence"/>
</dbReference>
<dbReference type="InterPro" id="IPR004046">
    <property type="entry name" value="GST_C"/>
</dbReference>
<dbReference type="SFLD" id="SFLDG00358">
    <property type="entry name" value="Main_(cytGST)"/>
    <property type="match status" value="1"/>
</dbReference>
<dbReference type="Gene3D" id="3.40.30.10">
    <property type="entry name" value="Glutaredoxin"/>
    <property type="match status" value="1"/>
</dbReference>
<dbReference type="EC" id="2.5.1.18" evidence="1"/>